<dbReference type="Pfam" id="PF00787">
    <property type="entry name" value="PX"/>
    <property type="match status" value="1"/>
</dbReference>
<dbReference type="InterPro" id="IPR001683">
    <property type="entry name" value="PX_dom"/>
</dbReference>
<evidence type="ECO:0000256" key="1">
    <source>
        <dbReference type="SAM" id="MobiDB-lite"/>
    </source>
</evidence>
<dbReference type="SUPFAM" id="SSF47954">
    <property type="entry name" value="Cyclin-like"/>
    <property type="match status" value="1"/>
</dbReference>
<feature type="compositionally biased region" description="Low complexity" evidence="1">
    <location>
        <begin position="1"/>
        <end position="19"/>
    </location>
</feature>
<dbReference type="SUPFAM" id="SSF64268">
    <property type="entry name" value="PX domain"/>
    <property type="match status" value="1"/>
</dbReference>
<dbReference type="AlphaFoldDB" id="A0A7S3ALQ8"/>
<proteinExistence type="predicted"/>
<dbReference type="GO" id="GO:0035091">
    <property type="term" value="F:phosphatidylinositol binding"/>
    <property type="evidence" value="ECO:0007669"/>
    <property type="project" value="InterPro"/>
</dbReference>
<dbReference type="CDD" id="cd06093">
    <property type="entry name" value="PX_domain"/>
    <property type="match status" value="1"/>
</dbReference>
<dbReference type="InterPro" id="IPR036871">
    <property type="entry name" value="PX_dom_sf"/>
</dbReference>
<gene>
    <name evidence="3" type="ORF">HERI1096_LOCUS7806</name>
</gene>
<feature type="region of interest" description="Disordered" evidence="1">
    <location>
        <begin position="35"/>
        <end position="54"/>
    </location>
</feature>
<accession>A0A7S3ALQ8</accession>
<name>A0A7S3ALQ8_9EUKA</name>
<dbReference type="SMART" id="SM00312">
    <property type="entry name" value="PX"/>
    <property type="match status" value="1"/>
</dbReference>
<evidence type="ECO:0000313" key="3">
    <source>
        <dbReference type="EMBL" id="CAE0107147.1"/>
    </source>
</evidence>
<reference evidence="3" key="1">
    <citation type="submission" date="2021-01" db="EMBL/GenBank/DDBJ databases">
        <authorList>
            <person name="Corre E."/>
            <person name="Pelletier E."/>
            <person name="Niang G."/>
            <person name="Scheremetjew M."/>
            <person name="Finn R."/>
            <person name="Kale V."/>
            <person name="Holt S."/>
            <person name="Cochrane G."/>
            <person name="Meng A."/>
            <person name="Brown T."/>
            <person name="Cohen L."/>
        </authorList>
    </citation>
    <scope>NUCLEOTIDE SEQUENCE</scope>
    <source>
        <strain evidence="3">CCMP281</strain>
    </source>
</reference>
<dbReference type="EMBL" id="HBHX01013983">
    <property type="protein sequence ID" value="CAE0107147.1"/>
    <property type="molecule type" value="Transcribed_RNA"/>
</dbReference>
<feature type="domain" description="PX" evidence="2">
    <location>
        <begin position="62"/>
        <end position="199"/>
    </location>
</feature>
<feature type="region of interest" description="Disordered" evidence="1">
    <location>
        <begin position="1"/>
        <end position="24"/>
    </location>
</feature>
<evidence type="ECO:0000259" key="2">
    <source>
        <dbReference type="PROSITE" id="PS50195"/>
    </source>
</evidence>
<sequence length="454" mass="50560">MDSSSSLPAPRSSRSSTALKRVTSLPSIDQLPHLQLEMPFSRRQPPRRPTVWLGHKQPAPRLRVLVTGAEMQEAGADGQLITLFNIQVQVGEQELEGRRRYSEFRELDEYLRMKHASLLQSIEALPPFPPRQLLKRPHHPDVVQARVRALDAWLRAAIDVFQFVEIKAVVFLGLPFYLAVRVITGDCSADDFCESRSPDRSPEGVMELNLCQRSQQGSPDTARISLLEDQLQQSVTRPGYWEATHLLAKATCWHLRVTLLVEPCFDEISRFVHAVCGRAFFKPCSIICTVVYLDRLPRFSLRSLLLVEGWQLILLTLLIISAKQWDSDYPISTADVCAQSFSDLSGSARAPAFCARRVNEAERLLLKLLDYSTVISQPEFARYYLTLPFNFPAPTSQGGGLEPLLLAERKLAGSKPWITPSSSCAAAIGGGHDAGALYVDRRSVASTSALPGVQ</sequence>
<dbReference type="InterPro" id="IPR036915">
    <property type="entry name" value="Cyclin-like_sf"/>
</dbReference>
<dbReference type="Gene3D" id="3.30.1520.10">
    <property type="entry name" value="Phox-like domain"/>
    <property type="match status" value="1"/>
</dbReference>
<organism evidence="3">
    <name type="scientific">Haptolina ericina</name>
    <dbReference type="NCBI Taxonomy" id="156174"/>
    <lineage>
        <taxon>Eukaryota</taxon>
        <taxon>Haptista</taxon>
        <taxon>Haptophyta</taxon>
        <taxon>Prymnesiophyceae</taxon>
        <taxon>Prymnesiales</taxon>
        <taxon>Prymnesiaceae</taxon>
        <taxon>Haptolina</taxon>
    </lineage>
</organism>
<dbReference type="PROSITE" id="PS50195">
    <property type="entry name" value="PX"/>
    <property type="match status" value="1"/>
</dbReference>
<protein>
    <recommendedName>
        <fullName evidence="2">PX domain-containing protein</fullName>
    </recommendedName>
</protein>
<dbReference type="Gene3D" id="1.10.472.10">
    <property type="entry name" value="Cyclin-like"/>
    <property type="match status" value="1"/>
</dbReference>